<dbReference type="InterPro" id="IPR036249">
    <property type="entry name" value="Thioredoxin-like_sf"/>
</dbReference>
<evidence type="ECO:0000256" key="2">
    <source>
        <dbReference type="ARBA" id="ARBA00022849"/>
    </source>
</evidence>
<organism evidence="8 9">
    <name type="scientific">Ramlibacter albus</name>
    <dbReference type="NCBI Taxonomy" id="2079448"/>
    <lineage>
        <taxon>Bacteria</taxon>
        <taxon>Pseudomonadati</taxon>
        <taxon>Pseudomonadota</taxon>
        <taxon>Betaproteobacteria</taxon>
        <taxon>Burkholderiales</taxon>
        <taxon>Comamonadaceae</taxon>
        <taxon>Ramlibacter</taxon>
    </lineage>
</organism>
<name>A0A923MBL5_9BURK</name>
<proteinExistence type="inferred from homology"/>
<evidence type="ECO:0000256" key="3">
    <source>
        <dbReference type="ARBA" id="ARBA00023002"/>
    </source>
</evidence>
<evidence type="ECO:0000256" key="4">
    <source>
        <dbReference type="ARBA" id="ARBA00038969"/>
    </source>
</evidence>
<dbReference type="GO" id="GO:0008794">
    <property type="term" value="F:arsenate reductase (glutaredoxin) activity"/>
    <property type="evidence" value="ECO:0007669"/>
    <property type="project" value="UniProtKB-UniRule"/>
</dbReference>
<evidence type="ECO:0000256" key="6">
    <source>
        <dbReference type="PROSITE-ProRule" id="PRU01282"/>
    </source>
</evidence>
<evidence type="ECO:0000313" key="9">
    <source>
        <dbReference type="Proteomes" id="UP000596827"/>
    </source>
</evidence>
<dbReference type="PANTHER" id="PTHR30041">
    <property type="entry name" value="ARSENATE REDUCTASE"/>
    <property type="match status" value="1"/>
</dbReference>
<dbReference type="PROSITE" id="PS51353">
    <property type="entry name" value="ARSC"/>
    <property type="match status" value="1"/>
</dbReference>
<dbReference type="GO" id="GO:0046685">
    <property type="term" value="P:response to arsenic-containing substance"/>
    <property type="evidence" value="ECO:0007669"/>
    <property type="project" value="UniProtKB-KW"/>
</dbReference>
<sequence>MSEVTIYHNPACGTSRNTLAIIRHAGIEPTVIDYLKAPPTRALLRKLLADAGLSVRDVLRSKEPVYAELKLADAHWTDDELVDFIGQHPILLNRPIVVTPLGTMLCRPNSEVVLEILPVPVVAPFTKEDGQQVIDTGKRRAP</sequence>
<keyword evidence="3 7" id="KW-0560">Oxidoreductase</keyword>
<keyword evidence="9" id="KW-1185">Reference proteome</keyword>
<dbReference type="NCBIfam" id="TIGR00014">
    <property type="entry name" value="arsC"/>
    <property type="match status" value="1"/>
</dbReference>
<dbReference type="AlphaFoldDB" id="A0A923MBL5"/>
<dbReference type="RefSeq" id="WP_187082550.1">
    <property type="nucleotide sequence ID" value="NZ_JACORU010000006.1"/>
</dbReference>
<dbReference type="EC" id="1.20.4.1" evidence="4 7"/>
<dbReference type="InterPro" id="IPR006659">
    <property type="entry name" value="Arsenate_reductase"/>
</dbReference>
<dbReference type="PANTHER" id="PTHR30041:SF5">
    <property type="entry name" value="ARSENATE REDUCTASE-RELATED"/>
    <property type="match status" value="1"/>
</dbReference>
<dbReference type="Pfam" id="PF03960">
    <property type="entry name" value="ArsC"/>
    <property type="match status" value="1"/>
</dbReference>
<evidence type="ECO:0000313" key="8">
    <source>
        <dbReference type="EMBL" id="MBC5766067.1"/>
    </source>
</evidence>
<gene>
    <name evidence="8" type="primary">arsC</name>
    <name evidence="8" type="ORF">H8R02_16485</name>
</gene>
<reference evidence="8" key="1">
    <citation type="submission" date="2020-08" db="EMBL/GenBank/DDBJ databases">
        <title>Ramlibacter sp. GTP1 16S ribosomal RNA gene genome sequencing and assembly.</title>
        <authorList>
            <person name="Kang M."/>
        </authorList>
    </citation>
    <scope>NUCLEOTIDE SEQUENCE</scope>
    <source>
        <strain evidence="8">GTP1</strain>
    </source>
</reference>
<comment type="similarity">
    <text evidence="1 6 7">Belongs to the ArsC family.</text>
</comment>
<comment type="catalytic activity">
    <reaction evidence="7">
        <text>[glutaredoxin]-dithiol + arsenate + glutathione + H(+) = glutathionyl-S-S-[glutaredoxin] + arsenite + H2O</text>
        <dbReference type="Rhea" id="RHEA:22016"/>
        <dbReference type="Rhea" id="RHEA-COMP:10729"/>
        <dbReference type="Rhea" id="RHEA-COMP:17668"/>
        <dbReference type="ChEBI" id="CHEBI:15377"/>
        <dbReference type="ChEBI" id="CHEBI:15378"/>
        <dbReference type="ChEBI" id="CHEBI:29242"/>
        <dbReference type="ChEBI" id="CHEBI:29950"/>
        <dbReference type="ChEBI" id="CHEBI:48597"/>
        <dbReference type="ChEBI" id="CHEBI:57925"/>
        <dbReference type="ChEBI" id="CHEBI:146199"/>
        <dbReference type="EC" id="1.20.4.1"/>
    </reaction>
</comment>
<dbReference type="InterPro" id="IPR006660">
    <property type="entry name" value="Arsenate_reductase-like"/>
</dbReference>
<evidence type="ECO:0000256" key="5">
    <source>
        <dbReference type="ARBA" id="ARBA00039879"/>
    </source>
</evidence>
<dbReference type="CDD" id="cd03034">
    <property type="entry name" value="ArsC_ArsC"/>
    <property type="match status" value="1"/>
</dbReference>
<dbReference type="Proteomes" id="UP000596827">
    <property type="component" value="Unassembled WGS sequence"/>
</dbReference>
<comment type="caution">
    <text evidence="8">The sequence shown here is derived from an EMBL/GenBank/DDBJ whole genome shotgun (WGS) entry which is preliminary data.</text>
</comment>
<keyword evidence="2" id="KW-0059">Arsenical resistance</keyword>
<dbReference type="EMBL" id="JACORU010000006">
    <property type="protein sequence ID" value="MBC5766067.1"/>
    <property type="molecule type" value="Genomic_DNA"/>
</dbReference>
<evidence type="ECO:0000256" key="7">
    <source>
        <dbReference type="RuleBase" id="RU362029"/>
    </source>
</evidence>
<dbReference type="Gene3D" id="3.40.30.10">
    <property type="entry name" value="Glutaredoxin"/>
    <property type="match status" value="1"/>
</dbReference>
<evidence type="ECO:0000256" key="1">
    <source>
        <dbReference type="ARBA" id="ARBA00007198"/>
    </source>
</evidence>
<accession>A0A923MBL5</accession>
<dbReference type="SUPFAM" id="SSF52833">
    <property type="entry name" value="Thioredoxin-like"/>
    <property type="match status" value="1"/>
</dbReference>
<protein>
    <recommendedName>
        <fullName evidence="5 7">Arsenate reductase</fullName>
        <ecNumber evidence="4 7">1.20.4.1</ecNumber>
    </recommendedName>
</protein>